<accession>A0AA87CD66</accession>
<evidence type="ECO:0000313" key="2">
    <source>
        <dbReference type="Proteomes" id="UP001302529"/>
    </source>
</evidence>
<protein>
    <submittedName>
        <fullName evidence="1">Uncharacterized protein</fullName>
    </submittedName>
</protein>
<gene>
    <name evidence="1" type="ORF">vir080_00036</name>
</gene>
<dbReference type="RefSeq" id="YP_013605372.1">
    <property type="nucleotide sequence ID" value="NC_133305.1"/>
</dbReference>
<dbReference type="Proteomes" id="UP001302529">
    <property type="component" value="Segment"/>
</dbReference>
<reference evidence="1 2" key="1">
    <citation type="journal article" date="2023" name="Nat. Microbiol.">
        <title>A compendium of viruses from methanogenic archaea reveals their diversity and adaptations to the gut environment.</title>
        <authorList>
            <person name="Medvedeva S."/>
            <person name="Borrel G."/>
            <person name="Krupovic M."/>
            <person name="Gribaldo S."/>
        </authorList>
    </citation>
    <scope>NUCLEOTIDE SEQUENCE [LARGE SCALE GENOMIC DNA]</scope>
</reference>
<organism evidence="1 2">
    <name type="scientific">Caudoviricetes sp. vir080</name>
    <dbReference type="NCBI Taxonomy" id="3068353"/>
    <lineage>
        <taxon>Viruses</taxon>
        <taxon>Duplodnaviria</taxon>
        <taxon>Heunggongvirae</taxon>
        <taxon>Uroviricota</taxon>
        <taxon>Caudoviricetes</taxon>
    </lineage>
</organism>
<sequence length="125" mass="14641">MVRTRFSGFFFNIYQIASLQKKREYLNEIIECWDNEGLLLDKMKTMGNQPIFKYKKLLKVLKDNKLNLGMYDSVAPNGFKPQQLTSEFAEKVYKVIDDTKNEKSDSIEIIGELYTINTHKNECSL</sequence>
<dbReference type="EMBL" id="BK063677">
    <property type="protein sequence ID" value="DBA35409.1"/>
    <property type="molecule type" value="Genomic_DNA"/>
</dbReference>
<keyword evidence="2" id="KW-1185">Reference proteome</keyword>
<name>A0AA87CD66_9CAUD</name>
<evidence type="ECO:0000313" key="1">
    <source>
        <dbReference type="EMBL" id="DBA35409.1"/>
    </source>
</evidence>
<dbReference type="GeneID" id="300198798"/>
<proteinExistence type="predicted"/>